<keyword evidence="6 7" id="KW-0472">Membrane</keyword>
<feature type="transmembrane region" description="Helical" evidence="7">
    <location>
        <begin position="40"/>
        <end position="64"/>
    </location>
</feature>
<evidence type="ECO:0000256" key="2">
    <source>
        <dbReference type="ARBA" id="ARBA00007400"/>
    </source>
</evidence>
<feature type="transmembrane region" description="Helical" evidence="7">
    <location>
        <begin position="328"/>
        <end position="350"/>
    </location>
</feature>
<dbReference type="GO" id="GO:0009246">
    <property type="term" value="P:enterobacterial common antigen biosynthetic process"/>
    <property type="evidence" value="ECO:0007669"/>
    <property type="project" value="TreeGrafter"/>
</dbReference>
<name>A0A318S6M9_9DEIO</name>
<evidence type="ECO:0000256" key="5">
    <source>
        <dbReference type="ARBA" id="ARBA00022989"/>
    </source>
</evidence>
<reference evidence="9 10" key="1">
    <citation type="submission" date="2018-06" db="EMBL/GenBank/DDBJ databases">
        <title>Genomic Encyclopedia of Type Strains, Phase IV (KMG-IV): sequencing the most valuable type-strain genomes for metagenomic binning, comparative biology and taxonomic classification.</title>
        <authorList>
            <person name="Goeker M."/>
        </authorList>
    </citation>
    <scope>NUCLEOTIDE SEQUENCE [LARGE SCALE GENOMIC DNA]</scope>
    <source>
        <strain evidence="9 10">DSM 18048</strain>
    </source>
</reference>
<dbReference type="GO" id="GO:0005886">
    <property type="term" value="C:plasma membrane"/>
    <property type="evidence" value="ECO:0007669"/>
    <property type="project" value="UniProtKB-SubCell"/>
</dbReference>
<feature type="transmembrane region" description="Helical" evidence="7">
    <location>
        <begin position="283"/>
        <end position="308"/>
    </location>
</feature>
<proteinExistence type="inferred from homology"/>
<dbReference type="Proteomes" id="UP000248326">
    <property type="component" value="Unassembled WGS sequence"/>
</dbReference>
<feature type="transmembrane region" description="Helical" evidence="7">
    <location>
        <begin position="130"/>
        <end position="148"/>
    </location>
</feature>
<evidence type="ECO:0000259" key="8">
    <source>
        <dbReference type="Pfam" id="PF01757"/>
    </source>
</evidence>
<dbReference type="EMBL" id="QJSX01000018">
    <property type="protein sequence ID" value="PYE50391.1"/>
    <property type="molecule type" value="Genomic_DNA"/>
</dbReference>
<feature type="transmembrane region" description="Helical" evidence="7">
    <location>
        <begin position="155"/>
        <end position="173"/>
    </location>
</feature>
<dbReference type="PANTHER" id="PTHR40074:SF2">
    <property type="entry name" value="O-ACETYLTRANSFERASE WECH"/>
    <property type="match status" value="1"/>
</dbReference>
<keyword evidence="3" id="KW-1003">Cell membrane</keyword>
<evidence type="ECO:0000313" key="10">
    <source>
        <dbReference type="Proteomes" id="UP000248326"/>
    </source>
</evidence>
<accession>A0A318S6M9</accession>
<dbReference type="InterPro" id="IPR002656">
    <property type="entry name" value="Acyl_transf_3_dom"/>
</dbReference>
<keyword evidence="4 7" id="KW-0812">Transmembrane</keyword>
<evidence type="ECO:0000256" key="3">
    <source>
        <dbReference type="ARBA" id="ARBA00022475"/>
    </source>
</evidence>
<feature type="transmembrane region" description="Helical" evidence="7">
    <location>
        <begin position="255"/>
        <end position="271"/>
    </location>
</feature>
<feature type="transmembrane region" description="Helical" evidence="7">
    <location>
        <begin position="12"/>
        <end position="34"/>
    </location>
</feature>
<keyword evidence="5 7" id="KW-1133">Transmembrane helix</keyword>
<dbReference type="PANTHER" id="PTHR40074">
    <property type="entry name" value="O-ACETYLTRANSFERASE WECH"/>
    <property type="match status" value="1"/>
</dbReference>
<keyword evidence="9" id="KW-0808">Transferase</keyword>
<evidence type="ECO:0000256" key="7">
    <source>
        <dbReference type="SAM" id="Phobius"/>
    </source>
</evidence>
<evidence type="ECO:0000313" key="9">
    <source>
        <dbReference type="EMBL" id="PYE50391.1"/>
    </source>
</evidence>
<feature type="domain" description="Acyltransferase 3" evidence="8">
    <location>
        <begin position="13"/>
        <end position="313"/>
    </location>
</feature>
<organism evidence="9 10">
    <name type="scientific">Deinococcus yavapaiensis KR-236</name>
    <dbReference type="NCBI Taxonomy" id="694435"/>
    <lineage>
        <taxon>Bacteria</taxon>
        <taxon>Thermotogati</taxon>
        <taxon>Deinococcota</taxon>
        <taxon>Deinococci</taxon>
        <taxon>Deinococcales</taxon>
        <taxon>Deinococcaceae</taxon>
        <taxon>Deinococcus</taxon>
    </lineage>
</organism>
<evidence type="ECO:0000256" key="4">
    <source>
        <dbReference type="ARBA" id="ARBA00022692"/>
    </source>
</evidence>
<gene>
    <name evidence="9" type="ORF">DES52_1188</name>
</gene>
<dbReference type="AlphaFoldDB" id="A0A318S6M9"/>
<feature type="transmembrane region" description="Helical" evidence="7">
    <location>
        <begin position="215"/>
        <end position="235"/>
    </location>
</feature>
<keyword evidence="10" id="KW-1185">Reference proteome</keyword>
<protein>
    <submittedName>
        <fullName evidence="9">Fucose 4-O-acetylase-like acetyltransferase</fullName>
    </submittedName>
</protein>
<evidence type="ECO:0000256" key="1">
    <source>
        <dbReference type="ARBA" id="ARBA00004651"/>
    </source>
</evidence>
<comment type="similarity">
    <text evidence="2">Belongs to the acyltransferase 3 family.</text>
</comment>
<feature type="transmembrane region" description="Helical" evidence="7">
    <location>
        <begin position="76"/>
        <end position="97"/>
    </location>
</feature>
<dbReference type="GO" id="GO:0016413">
    <property type="term" value="F:O-acetyltransferase activity"/>
    <property type="evidence" value="ECO:0007669"/>
    <property type="project" value="TreeGrafter"/>
</dbReference>
<comment type="caution">
    <text evidence="9">The sequence shown here is derived from an EMBL/GenBank/DDBJ whole genome shotgun (WGS) entry which is preliminary data.</text>
</comment>
<sequence>MKSIVASPGRLNYVANIRHVAIISVVVLHCLLAVPGPNALINIALVQALKFGTISFFVIGGYLFGRQNPHDSETYLRRRLTTLLSPWAFWAVVYLLFSLMRDASFEGVPVVHPPAPAYLLAKARWLLFETGYWFVPNFFVTQCLVTILWRKKQPLWLLAAAFLFSTIYALNIYTNWTSLPNHSEALLGFLPFMLLGVLAAKNAQKVEEVARKTSWWIVGVLCAGPFLAGVLEGWFLHVHEGLDLGASMNTLRLSNQLYSLAVLFGLYKLFLTRPRWKLDGRQLTYGVHLVHQPILEAVAILPFSYYFANYTLVYTFASHWMPGVVAHLLTWGVFSGTTYAASTMLATLIARSHWSGLIGIRTRQVPRQAITARLESEAGPAPAQH</sequence>
<comment type="subcellular location">
    <subcellularLocation>
        <location evidence="1">Cell membrane</location>
        <topology evidence="1">Multi-pass membrane protein</topology>
    </subcellularLocation>
</comment>
<feature type="transmembrane region" description="Helical" evidence="7">
    <location>
        <begin position="185"/>
        <end position="203"/>
    </location>
</feature>
<dbReference type="Pfam" id="PF01757">
    <property type="entry name" value="Acyl_transf_3"/>
    <property type="match status" value="1"/>
</dbReference>
<evidence type="ECO:0000256" key="6">
    <source>
        <dbReference type="ARBA" id="ARBA00023136"/>
    </source>
</evidence>